<dbReference type="InterPro" id="IPR050087">
    <property type="entry name" value="AON_synthase_class-II"/>
</dbReference>
<evidence type="ECO:0000256" key="1">
    <source>
        <dbReference type="ARBA" id="ARBA00001933"/>
    </source>
</evidence>
<dbReference type="InterPro" id="IPR001917">
    <property type="entry name" value="Aminotrans_II_pyridoxalP_BS"/>
</dbReference>
<proteinExistence type="inferred from homology"/>
<dbReference type="InterPro" id="IPR015424">
    <property type="entry name" value="PyrdxlP-dep_Trfase"/>
</dbReference>
<dbReference type="Gene3D" id="3.40.640.10">
    <property type="entry name" value="Type I PLP-dependent aspartate aminotransferase-like (Major domain)"/>
    <property type="match status" value="1"/>
</dbReference>
<comment type="pathway">
    <text evidence="2">Lipid metabolism.</text>
</comment>
<reference evidence="8 9" key="1">
    <citation type="submission" date="2018-07" db="EMBL/GenBank/DDBJ databases">
        <title>Leeuwenhoekiella genomics.</title>
        <authorList>
            <person name="Tahon G."/>
            <person name="Willems A."/>
        </authorList>
    </citation>
    <scope>NUCLEOTIDE SEQUENCE [LARGE SCALE GENOMIC DNA]</scope>
    <source>
        <strain evidence="8 9">LMG 29608</strain>
    </source>
</reference>
<dbReference type="InterPro" id="IPR015421">
    <property type="entry name" value="PyrdxlP-dep_Trfase_major"/>
</dbReference>
<comment type="caution">
    <text evidence="8">The sequence shown here is derived from an EMBL/GenBank/DDBJ whole genome shotgun (WGS) entry which is preliminary data.</text>
</comment>
<dbReference type="Gene3D" id="3.90.1150.10">
    <property type="entry name" value="Aspartate Aminotransferase, domain 1"/>
    <property type="match status" value="1"/>
</dbReference>
<keyword evidence="9" id="KW-1185">Reference proteome</keyword>
<dbReference type="GO" id="GO:0030170">
    <property type="term" value="F:pyridoxal phosphate binding"/>
    <property type="evidence" value="ECO:0007669"/>
    <property type="project" value="InterPro"/>
</dbReference>
<comment type="cofactor">
    <cofactor evidence="1 6">
        <name>pyridoxal 5'-phosphate</name>
        <dbReference type="ChEBI" id="CHEBI:597326"/>
    </cofactor>
</comment>
<dbReference type="InterPro" id="IPR004839">
    <property type="entry name" value="Aminotransferase_I/II_large"/>
</dbReference>
<dbReference type="PROSITE" id="PS00599">
    <property type="entry name" value="AA_TRANSFER_CLASS_2"/>
    <property type="match status" value="1"/>
</dbReference>
<evidence type="ECO:0000256" key="4">
    <source>
        <dbReference type="ARBA" id="ARBA00022679"/>
    </source>
</evidence>
<keyword evidence="5 6" id="KW-0663">Pyridoxal phosphate</keyword>
<evidence type="ECO:0000256" key="6">
    <source>
        <dbReference type="RuleBase" id="RU003693"/>
    </source>
</evidence>
<dbReference type="GO" id="GO:0016740">
    <property type="term" value="F:transferase activity"/>
    <property type="evidence" value="ECO:0007669"/>
    <property type="project" value="UniProtKB-KW"/>
</dbReference>
<keyword evidence="4" id="KW-0808">Transferase</keyword>
<evidence type="ECO:0000256" key="3">
    <source>
        <dbReference type="ARBA" id="ARBA00010008"/>
    </source>
</evidence>
<accession>A0A4Q0P937</accession>
<dbReference type="Pfam" id="PF00155">
    <property type="entry name" value="Aminotran_1_2"/>
    <property type="match status" value="1"/>
</dbReference>
<dbReference type="PANTHER" id="PTHR13693">
    <property type="entry name" value="CLASS II AMINOTRANSFERASE/8-AMINO-7-OXONONANOATE SYNTHASE"/>
    <property type="match status" value="1"/>
</dbReference>
<evidence type="ECO:0000256" key="5">
    <source>
        <dbReference type="ARBA" id="ARBA00022898"/>
    </source>
</evidence>
<name>A0A4Q0P937_9FLAO</name>
<dbReference type="Proteomes" id="UP000289859">
    <property type="component" value="Unassembled WGS sequence"/>
</dbReference>
<comment type="similarity">
    <text evidence="3">Belongs to the class-II pyridoxal-phosphate-dependent aminotransferase family. BioF subfamily.</text>
</comment>
<evidence type="ECO:0000259" key="7">
    <source>
        <dbReference type="Pfam" id="PF00155"/>
    </source>
</evidence>
<dbReference type="SUPFAM" id="SSF53383">
    <property type="entry name" value="PLP-dependent transferases"/>
    <property type="match status" value="1"/>
</dbReference>
<evidence type="ECO:0000313" key="9">
    <source>
        <dbReference type="Proteomes" id="UP000289859"/>
    </source>
</evidence>
<dbReference type="InterPro" id="IPR015422">
    <property type="entry name" value="PyrdxlP-dep_Trfase_small"/>
</dbReference>
<gene>
    <name evidence="8" type="ORF">DSM02_1770</name>
</gene>
<dbReference type="PANTHER" id="PTHR13693:SF77">
    <property type="entry name" value="8-AMINO-7-OXONONANOATE SYNTHASE"/>
    <property type="match status" value="1"/>
</dbReference>
<organism evidence="8 9">
    <name type="scientific">Leeuwenhoekiella polynyae</name>
    <dbReference type="NCBI Taxonomy" id="1550906"/>
    <lineage>
        <taxon>Bacteria</taxon>
        <taxon>Pseudomonadati</taxon>
        <taxon>Bacteroidota</taxon>
        <taxon>Flavobacteriia</taxon>
        <taxon>Flavobacteriales</taxon>
        <taxon>Flavobacteriaceae</taxon>
        <taxon>Leeuwenhoekiella</taxon>
    </lineage>
</organism>
<protein>
    <submittedName>
        <fullName evidence="8">8-amino-7-oxononanoate synthase</fullName>
    </submittedName>
</protein>
<sequence length="427" mass="47152">MYLCGMLPKKLQDKLDTRRENNSLRELGSPPLEGLVEAVDFSSNDYLGFSKNETIFLRASEILEEQNLKQNGAAGSRLLSGNHKIYHLAEDYIAETHGVASALIFNSGYDANVGFFSSVPQRGDVILYDEFIHASIRDGIQMSHAKAYKFKHNDLEDLVSKLSLRAQSRSRAGHTELVEVQSRSQVNTNQSEIYVVTESVFSMDGDSPDLKAMNDLCEKYGAYFIVDEAHALGVFGLGLVDNLALGHRVVRLVTFGKAMGCHGAAILGSDQLKSYLVNFARSLIYTTGLPPHSVATILASYKQLANVTPSGSAEHRRSTVEGLSDEVKKLNKIIQFFRKEIKTKKLQSYFISSDSAIQSAIISGNERVKAISRKLKENGFDVKAILSPTVPAGQERLRFCLHSYNTQSEIETVLELLAKSLEGFSAD</sequence>
<dbReference type="AlphaFoldDB" id="A0A4Q0P937"/>
<feature type="domain" description="Aminotransferase class I/classII large" evidence="7">
    <location>
        <begin position="38"/>
        <end position="415"/>
    </location>
</feature>
<evidence type="ECO:0000313" key="8">
    <source>
        <dbReference type="EMBL" id="RXG23051.1"/>
    </source>
</evidence>
<dbReference type="EMBL" id="QOVK01000005">
    <property type="protein sequence ID" value="RXG23051.1"/>
    <property type="molecule type" value="Genomic_DNA"/>
</dbReference>
<evidence type="ECO:0000256" key="2">
    <source>
        <dbReference type="ARBA" id="ARBA00005189"/>
    </source>
</evidence>